<evidence type="ECO:0000256" key="1">
    <source>
        <dbReference type="SAM" id="MobiDB-lite"/>
    </source>
</evidence>
<sequence>MSNTPQPELRWAPIPPKPKNRARIWIIIGSVILALAIVAALLWFFLLRGETPGGSPSPSPSSSETASPSPSGEPDPGASENPSEEPGTPPVAPAPDLSAFVAQVQPRLDDGVRGLDMLAQLSGQDAVGVVDQLQQDAQRLAETTPPTSISDSWFTAVSEYSAALSEVRSAAESGGGTTDSVTTARERLQALRDLIEI</sequence>
<organism evidence="3 4">
    <name type="scientific">Microbacterium galbinum</name>
    <dbReference type="NCBI Taxonomy" id="2851646"/>
    <lineage>
        <taxon>Bacteria</taxon>
        <taxon>Bacillati</taxon>
        <taxon>Actinomycetota</taxon>
        <taxon>Actinomycetes</taxon>
        <taxon>Micrococcales</taxon>
        <taxon>Microbacteriaceae</taxon>
        <taxon>Microbacterium</taxon>
    </lineage>
</organism>
<feature type="region of interest" description="Disordered" evidence="1">
    <location>
        <begin position="52"/>
        <end position="102"/>
    </location>
</feature>
<feature type="transmembrane region" description="Helical" evidence="2">
    <location>
        <begin position="24"/>
        <end position="46"/>
    </location>
</feature>
<dbReference type="RefSeq" id="WP_247955914.1">
    <property type="nucleotide sequence ID" value="NZ_CP078077.1"/>
</dbReference>
<dbReference type="EMBL" id="CP078077">
    <property type="protein sequence ID" value="UPL15224.1"/>
    <property type="molecule type" value="Genomic_DNA"/>
</dbReference>
<protein>
    <submittedName>
        <fullName evidence="3">Uncharacterized protein</fullName>
    </submittedName>
</protein>
<keyword evidence="4" id="KW-1185">Reference proteome</keyword>
<gene>
    <name evidence="3" type="ORF">KV396_12375</name>
</gene>
<proteinExistence type="predicted"/>
<name>A0ABY4IRH6_9MICO</name>
<evidence type="ECO:0000256" key="2">
    <source>
        <dbReference type="SAM" id="Phobius"/>
    </source>
</evidence>
<accession>A0ABY4IRH6</accession>
<keyword evidence="2" id="KW-0812">Transmembrane</keyword>
<evidence type="ECO:0000313" key="4">
    <source>
        <dbReference type="Proteomes" id="UP000831963"/>
    </source>
</evidence>
<evidence type="ECO:0000313" key="3">
    <source>
        <dbReference type="EMBL" id="UPL15224.1"/>
    </source>
</evidence>
<keyword evidence="2" id="KW-1133">Transmembrane helix</keyword>
<dbReference type="Proteomes" id="UP000831963">
    <property type="component" value="Chromosome"/>
</dbReference>
<feature type="compositionally biased region" description="Low complexity" evidence="1">
    <location>
        <begin position="52"/>
        <end position="74"/>
    </location>
</feature>
<keyword evidence="2" id="KW-0472">Membrane</keyword>
<reference evidence="3 4" key="1">
    <citation type="submission" date="2021-06" db="EMBL/GenBank/DDBJ databases">
        <title>Genome-based taxonomic framework of Microbacterium strains isolated from marine environment, the description of four new species and reclassification of four preexisting species.</title>
        <authorList>
            <person name="Lee S.D."/>
            <person name="Kim S.-M."/>
            <person name="Byeon Y.-S."/>
            <person name="Yang H.L."/>
            <person name="Kim I.S."/>
        </authorList>
    </citation>
    <scope>NUCLEOTIDE SEQUENCE [LARGE SCALE GENOMIC DNA]</scope>
    <source>
        <strain evidence="3 4">SSW1-36</strain>
    </source>
</reference>